<keyword evidence="12" id="KW-0472">Membrane</keyword>
<dbReference type="PRINTS" id="PR00463">
    <property type="entry name" value="EP450I"/>
</dbReference>
<comment type="cofactor">
    <cofactor evidence="1 13">
        <name>heme</name>
        <dbReference type="ChEBI" id="CHEBI:30413"/>
    </cofactor>
</comment>
<dbReference type="PANTHER" id="PTHR24305:SF166">
    <property type="entry name" value="CYTOCHROME P450 12A4, MITOCHONDRIAL-RELATED"/>
    <property type="match status" value="1"/>
</dbReference>
<dbReference type="Gene3D" id="1.10.630.10">
    <property type="entry name" value="Cytochrome P450"/>
    <property type="match status" value="1"/>
</dbReference>
<dbReference type="GO" id="GO:0005506">
    <property type="term" value="F:iron ion binding"/>
    <property type="evidence" value="ECO:0007669"/>
    <property type="project" value="InterPro"/>
</dbReference>
<keyword evidence="5 13" id="KW-0349">Heme</keyword>
<dbReference type="PANTHER" id="PTHR24305">
    <property type="entry name" value="CYTOCHROME P450"/>
    <property type="match status" value="1"/>
</dbReference>
<dbReference type="GO" id="GO:0016705">
    <property type="term" value="F:oxidoreductase activity, acting on paired donors, with incorporation or reduction of molecular oxygen"/>
    <property type="evidence" value="ECO:0007669"/>
    <property type="project" value="InterPro"/>
</dbReference>
<comment type="pathway">
    <text evidence="3">Secondary metabolite biosynthesis; terpenoid biosynthesis.</text>
</comment>
<dbReference type="GO" id="GO:0020037">
    <property type="term" value="F:heme binding"/>
    <property type="evidence" value="ECO:0007669"/>
    <property type="project" value="InterPro"/>
</dbReference>
<evidence type="ECO:0000256" key="9">
    <source>
        <dbReference type="ARBA" id="ARBA00023002"/>
    </source>
</evidence>
<dbReference type="SUPFAM" id="SSF48264">
    <property type="entry name" value="Cytochrome P450"/>
    <property type="match status" value="1"/>
</dbReference>
<organism evidence="14">
    <name type="scientific">Psilocybe cubensis</name>
    <name type="common">Psychedelic mushroom</name>
    <name type="synonym">Stropharia cubensis</name>
    <dbReference type="NCBI Taxonomy" id="181762"/>
    <lineage>
        <taxon>Eukaryota</taxon>
        <taxon>Fungi</taxon>
        <taxon>Dikarya</taxon>
        <taxon>Basidiomycota</taxon>
        <taxon>Agaricomycotina</taxon>
        <taxon>Agaricomycetes</taxon>
        <taxon>Agaricomycetidae</taxon>
        <taxon>Agaricales</taxon>
        <taxon>Agaricineae</taxon>
        <taxon>Strophariaceae</taxon>
        <taxon>Psilocybe</taxon>
    </lineage>
</organism>
<gene>
    <name evidence="14" type="ORF">JR316_006627</name>
</gene>
<keyword evidence="11" id="KW-0503">Monooxygenase</keyword>
<dbReference type="EMBL" id="JAFIQS010000006">
    <property type="protein sequence ID" value="KAG5168034.1"/>
    <property type="molecule type" value="Genomic_DNA"/>
</dbReference>
<keyword evidence="10 13" id="KW-0408">Iron</keyword>
<evidence type="ECO:0000256" key="8">
    <source>
        <dbReference type="ARBA" id="ARBA00022989"/>
    </source>
</evidence>
<evidence type="ECO:0000256" key="12">
    <source>
        <dbReference type="ARBA" id="ARBA00023136"/>
    </source>
</evidence>
<dbReference type="Pfam" id="PF00067">
    <property type="entry name" value="p450"/>
    <property type="match status" value="1"/>
</dbReference>
<evidence type="ECO:0000256" key="7">
    <source>
        <dbReference type="ARBA" id="ARBA00022723"/>
    </source>
</evidence>
<evidence type="ECO:0008006" key="15">
    <source>
        <dbReference type="Google" id="ProtNLM"/>
    </source>
</evidence>
<dbReference type="CDD" id="cd11069">
    <property type="entry name" value="CYP_FUM15-like"/>
    <property type="match status" value="1"/>
</dbReference>
<dbReference type="AlphaFoldDB" id="A0A8H8CKH6"/>
<keyword evidence="9" id="KW-0560">Oxidoreductase</keyword>
<comment type="caution">
    <text evidence="14">The sequence shown here is derived from an EMBL/GenBank/DDBJ whole genome shotgun (WGS) entry which is preliminary data.</text>
</comment>
<evidence type="ECO:0000256" key="6">
    <source>
        <dbReference type="ARBA" id="ARBA00022692"/>
    </source>
</evidence>
<evidence type="ECO:0000256" key="2">
    <source>
        <dbReference type="ARBA" id="ARBA00004370"/>
    </source>
</evidence>
<dbReference type="InterPro" id="IPR001128">
    <property type="entry name" value="Cyt_P450"/>
</dbReference>
<accession>A0A8H8CKH6</accession>
<dbReference type="InterPro" id="IPR050121">
    <property type="entry name" value="Cytochrome_P450_monoxygenase"/>
</dbReference>
<evidence type="ECO:0000256" key="13">
    <source>
        <dbReference type="PIRSR" id="PIRSR602401-1"/>
    </source>
</evidence>
<evidence type="ECO:0000313" key="14">
    <source>
        <dbReference type="EMBL" id="KAG5168034.1"/>
    </source>
</evidence>
<sequence>MAVLQVLSALALLWISLGFLRRRLYPTVLENVPGPPGESWIAGSLNYVRNHKGWDYHQNLADTFGKVVRLKGAWQSDRLLVFDQKAMYHVLVKDYNIYEETDSFIEGNKIMFGHGIFTSLGDEHRRHRRMLNPVFSSAHMRQMVPIFYEVAHKVKDVFLNKVQNGPQEVDVVNWMTRLALELIGQSGLGYSFDELTETSPQHKYGLMSKKLVTMQGDEFVRDWVMPRLTRIGTPAFRKFLVDLMPFEAIAGMKEIVNVLHDTSTLIFETKKKALAEGDEAVQNQVGRGKDIISILMKRNVLASDEDKLSDEEVLAQITSLTFAATDTTSGALSRILHQLAIHKDAQDRVREEIREARRENGGQDIGYDELATLPYLDAVCRETLRLYPPISWVPREANEDVILPLSKPIRGLNGEEIREIPVPKGTNVSVSLLAANRDPDLWGPDALEWKPERWLNPLPEALVEAHVPGIYSHLMTFLGGGRSCLGFKFSQLEMKVVLTLLLENLEFSLSKQPIIWQMFAISTPNVDPDSVIPTMPMIISMAK</sequence>
<evidence type="ECO:0000256" key="1">
    <source>
        <dbReference type="ARBA" id="ARBA00001971"/>
    </source>
</evidence>
<evidence type="ECO:0000256" key="4">
    <source>
        <dbReference type="ARBA" id="ARBA00010617"/>
    </source>
</evidence>
<name>A0A8H8CKH6_PSICU</name>
<proteinExistence type="inferred from homology"/>
<evidence type="ECO:0000256" key="3">
    <source>
        <dbReference type="ARBA" id="ARBA00004721"/>
    </source>
</evidence>
<reference evidence="14" key="1">
    <citation type="submission" date="2021-02" db="EMBL/GenBank/DDBJ databases">
        <title>Psilocybe cubensis genome.</title>
        <authorList>
            <person name="Mckernan K.J."/>
            <person name="Crawford S."/>
            <person name="Trippe A."/>
            <person name="Kane L.T."/>
            <person name="Mclaughlin S."/>
        </authorList>
    </citation>
    <scope>NUCLEOTIDE SEQUENCE [LARGE SCALE GENOMIC DNA]</scope>
    <source>
        <strain evidence="14">MGC-MH-2018</strain>
    </source>
</reference>
<dbReference type="PRINTS" id="PR00385">
    <property type="entry name" value="P450"/>
</dbReference>
<keyword evidence="8" id="KW-1133">Transmembrane helix</keyword>
<dbReference type="OrthoDB" id="1470350at2759"/>
<keyword evidence="7 13" id="KW-0479">Metal-binding</keyword>
<keyword evidence="6" id="KW-0812">Transmembrane</keyword>
<dbReference type="GO" id="GO:0004497">
    <property type="term" value="F:monooxygenase activity"/>
    <property type="evidence" value="ECO:0007669"/>
    <property type="project" value="UniProtKB-KW"/>
</dbReference>
<dbReference type="InterPro" id="IPR036396">
    <property type="entry name" value="Cyt_P450_sf"/>
</dbReference>
<evidence type="ECO:0000256" key="11">
    <source>
        <dbReference type="ARBA" id="ARBA00023033"/>
    </source>
</evidence>
<evidence type="ECO:0000256" key="5">
    <source>
        <dbReference type="ARBA" id="ARBA00022617"/>
    </source>
</evidence>
<feature type="binding site" description="axial binding residue" evidence="13">
    <location>
        <position position="484"/>
    </location>
    <ligand>
        <name>heme</name>
        <dbReference type="ChEBI" id="CHEBI:30413"/>
    </ligand>
    <ligandPart>
        <name>Fe</name>
        <dbReference type="ChEBI" id="CHEBI:18248"/>
    </ligandPart>
</feature>
<comment type="similarity">
    <text evidence="4">Belongs to the cytochrome P450 family.</text>
</comment>
<protein>
    <recommendedName>
        <fullName evidence="15">Cytochrome P450</fullName>
    </recommendedName>
</protein>
<dbReference type="InterPro" id="IPR002401">
    <property type="entry name" value="Cyt_P450_E_grp-I"/>
</dbReference>
<dbReference type="GO" id="GO:0016020">
    <property type="term" value="C:membrane"/>
    <property type="evidence" value="ECO:0007669"/>
    <property type="project" value="UniProtKB-SubCell"/>
</dbReference>
<evidence type="ECO:0000256" key="10">
    <source>
        <dbReference type="ARBA" id="ARBA00023004"/>
    </source>
</evidence>
<comment type="subcellular location">
    <subcellularLocation>
        <location evidence="2">Membrane</location>
    </subcellularLocation>
</comment>